<keyword evidence="4" id="KW-0723">Serine/threonine-protein kinase</keyword>
<dbReference type="AlphaFoldDB" id="A0AAD1WJ27"/>
<dbReference type="FunFam" id="3.30.200.20:FF:000042">
    <property type="entry name" value="Aurora kinase A"/>
    <property type="match status" value="1"/>
</dbReference>
<dbReference type="GO" id="GO:0005737">
    <property type="term" value="C:cytoplasm"/>
    <property type="evidence" value="ECO:0007669"/>
    <property type="project" value="UniProtKB-ARBA"/>
</dbReference>
<comment type="subcellular location">
    <subcellularLocation>
        <location evidence="1">Cytoplasm</location>
        <location evidence="1">Cytoskeleton</location>
    </subcellularLocation>
</comment>
<dbReference type="Gene3D" id="1.10.510.10">
    <property type="entry name" value="Transferase(Phosphotransferase) domain 1"/>
    <property type="match status" value="1"/>
</dbReference>
<feature type="binding site" evidence="13">
    <location>
        <position position="33"/>
    </location>
    <ligand>
        <name>ATP</name>
        <dbReference type="ChEBI" id="CHEBI:30616"/>
    </ligand>
</feature>
<evidence type="ECO:0000313" key="16">
    <source>
        <dbReference type="EMBL" id="CAH2308317.1"/>
    </source>
</evidence>
<evidence type="ECO:0000256" key="9">
    <source>
        <dbReference type="ARBA" id="ARBA00023212"/>
    </source>
</evidence>
<evidence type="ECO:0000256" key="4">
    <source>
        <dbReference type="ARBA" id="ARBA00022527"/>
    </source>
</evidence>
<dbReference type="InterPro" id="IPR017441">
    <property type="entry name" value="Protein_kinase_ATP_BS"/>
</dbReference>
<dbReference type="GO" id="GO:0004674">
    <property type="term" value="F:protein serine/threonine kinase activity"/>
    <property type="evidence" value="ECO:0007669"/>
    <property type="project" value="UniProtKB-KW"/>
</dbReference>
<dbReference type="EC" id="2.7.11.1" evidence="2"/>
<evidence type="ECO:0000256" key="11">
    <source>
        <dbReference type="ARBA" id="ARBA00048679"/>
    </source>
</evidence>
<dbReference type="InterPro" id="IPR008271">
    <property type="entry name" value="Ser/Thr_kinase_AS"/>
</dbReference>
<evidence type="ECO:0000256" key="10">
    <source>
        <dbReference type="ARBA" id="ARBA00047899"/>
    </source>
</evidence>
<evidence type="ECO:0000313" key="17">
    <source>
        <dbReference type="Proteomes" id="UP001295444"/>
    </source>
</evidence>
<evidence type="ECO:0000256" key="7">
    <source>
        <dbReference type="ARBA" id="ARBA00022777"/>
    </source>
</evidence>
<dbReference type="InterPro" id="IPR011009">
    <property type="entry name" value="Kinase-like_dom_sf"/>
</dbReference>
<dbReference type="GO" id="GO:0007224">
    <property type="term" value="P:smoothened signaling pathway"/>
    <property type="evidence" value="ECO:0007669"/>
    <property type="project" value="TreeGrafter"/>
</dbReference>
<feature type="compositionally biased region" description="Basic and acidic residues" evidence="14">
    <location>
        <begin position="343"/>
        <end position="360"/>
    </location>
</feature>
<dbReference type="FunFam" id="1.10.510.10:FF:000292">
    <property type="entry name" value="Serine/threonine-protein kinase 36"/>
    <property type="match status" value="1"/>
</dbReference>
<feature type="domain" description="Protein kinase" evidence="15">
    <location>
        <begin position="4"/>
        <end position="254"/>
    </location>
</feature>
<dbReference type="GO" id="GO:0005856">
    <property type="term" value="C:cytoskeleton"/>
    <property type="evidence" value="ECO:0007669"/>
    <property type="project" value="UniProtKB-SubCell"/>
</dbReference>
<evidence type="ECO:0000256" key="6">
    <source>
        <dbReference type="ARBA" id="ARBA00022741"/>
    </source>
</evidence>
<comment type="catalytic activity">
    <reaction evidence="11">
        <text>L-seryl-[protein] + ATP = O-phospho-L-seryl-[protein] + ADP + H(+)</text>
        <dbReference type="Rhea" id="RHEA:17989"/>
        <dbReference type="Rhea" id="RHEA-COMP:9863"/>
        <dbReference type="Rhea" id="RHEA-COMP:11604"/>
        <dbReference type="ChEBI" id="CHEBI:15378"/>
        <dbReference type="ChEBI" id="CHEBI:29999"/>
        <dbReference type="ChEBI" id="CHEBI:30616"/>
        <dbReference type="ChEBI" id="CHEBI:83421"/>
        <dbReference type="ChEBI" id="CHEBI:456216"/>
        <dbReference type="EC" id="2.7.11.1"/>
    </reaction>
</comment>
<evidence type="ECO:0000256" key="13">
    <source>
        <dbReference type="PROSITE-ProRule" id="PRU10141"/>
    </source>
</evidence>
<protein>
    <recommendedName>
        <fullName evidence="2">non-specific serine/threonine protein kinase</fullName>
        <ecNumber evidence="2">2.7.11.1</ecNumber>
    </recommendedName>
    <alternativeName>
        <fullName evidence="12">Fused homolog</fullName>
    </alternativeName>
</protein>
<dbReference type="PROSITE" id="PS00108">
    <property type="entry name" value="PROTEIN_KINASE_ST"/>
    <property type="match status" value="1"/>
</dbReference>
<dbReference type="PROSITE" id="PS50011">
    <property type="entry name" value="PROTEIN_KINASE_DOM"/>
    <property type="match status" value="1"/>
</dbReference>
<dbReference type="InterPro" id="IPR016024">
    <property type="entry name" value="ARM-type_fold"/>
</dbReference>
<dbReference type="PANTHER" id="PTHR22983">
    <property type="entry name" value="PROTEIN KINASE RELATED"/>
    <property type="match status" value="1"/>
</dbReference>
<keyword evidence="9" id="KW-0206">Cytoskeleton</keyword>
<dbReference type="Gene3D" id="1.25.10.10">
    <property type="entry name" value="Leucine-rich Repeat Variant"/>
    <property type="match status" value="1"/>
</dbReference>
<comment type="catalytic activity">
    <reaction evidence="10">
        <text>L-threonyl-[protein] + ATP = O-phospho-L-threonyl-[protein] + ADP + H(+)</text>
        <dbReference type="Rhea" id="RHEA:46608"/>
        <dbReference type="Rhea" id="RHEA-COMP:11060"/>
        <dbReference type="Rhea" id="RHEA-COMP:11605"/>
        <dbReference type="ChEBI" id="CHEBI:15378"/>
        <dbReference type="ChEBI" id="CHEBI:30013"/>
        <dbReference type="ChEBI" id="CHEBI:30616"/>
        <dbReference type="ChEBI" id="CHEBI:61977"/>
        <dbReference type="ChEBI" id="CHEBI:456216"/>
        <dbReference type="EC" id="2.7.11.1"/>
    </reaction>
</comment>
<evidence type="ECO:0000256" key="12">
    <source>
        <dbReference type="ARBA" id="ARBA00075375"/>
    </source>
</evidence>
<dbReference type="Pfam" id="PF00069">
    <property type="entry name" value="Pkinase"/>
    <property type="match status" value="1"/>
</dbReference>
<dbReference type="InterPro" id="IPR000719">
    <property type="entry name" value="Prot_kinase_dom"/>
</dbReference>
<dbReference type="SUPFAM" id="SSF56112">
    <property type="entry name" value="Protein kinase-like (PK-like)"/>
    <property type="match status" value="1"/>
</dbReference>
<gene>
    <name evidence="16" type="ORF">PECUL_23A016015</name>
</gene>
<keyword evidence="6 13" id="KW-0547">Nucleotide-binding</keyword>
<reference evidence="16" key="1">
    <citation type="submission" date="2022-03" db="EMBL/GenBank/DDBJ databases">
        <authorList>
            <person name="Alioto T."/>
            <person name="Alioto T."/>
            <person name="Gomez Garrido J."/>
        </authorList>
    </citation>
    <scope>NUCLEOTIDE SEQUENCE</scope>
</reference>
<keyword evidence="3" id="KW-0963">Cytoplasm</keyword>
<evidence type="ECO:0000256" key="8">
    <source>
        <dbReference type="ARBA" id="ARBA00022840"/>
    </source>
</evidence>
<keyword evidence="8 13" id="KW-0067">ATP-binding</keyword>
<accession>A0AAD1WJ27</accession>
<keyword evidence="17" id="KW-1185">Reference proteome</keyword>
<dbReference type="PANTHER" id="PTHR22983:SF6">
    <property type="entry name" value="SERINE_THREONINE-PROTEIN KINASE 36"/>
    <property type="match status" value="1"/>
</dbReference>
<keyword evidence="5" id="KW-0808">Transferase</keyword>
<keyword evidence="7 16" id="KW-0418">Kinase</keyword>
<dbReference type="CDD" id="cd14002">
    <property type="entry name" value="STKc_STK36"/>
    <property type="match status" value="1"/>
</dbReference>
<dbReference type="GO" id="GO:0005524">
    <property type="term" value="F:ATP binding"/>
    <property type="evidence" value="ECO:0007669"/>
    <property type="project" value="UniProtKB-UniRule"/>
</dbReference>
<proteinExistence type="predicted"/>
<evidence type="ECO:0000256" key="2">
    <source>
        <dbReference type="ARBA" id="ARBA00012513"/>
    </source>
</evidence>
<name>A0AAD1WJ27_PELCU</name>
<evidence type="ECO:0000256" key="14">
    <source>
        <dbReference type="SAM" id="MobiDB-lite"/>
    </source>
</evidence>
<dbReference type="InterPro" id="IPR011989">
    <property type="entry name" value="ARM-like"/>
</dbReference>
<dbReference type="SUPFAM" id="SSF48371">
    <property type="entry name" value="ARM repeat"/>
    <property type="match status" value="1"/>
</dbReference>
<organism evidence="16 17">
    <name type="scientific">Pelobates cultripes</name>
    <name type="common">Western spadefoot toad</name>
    <dbReference type="NCBI Taxonomy" id="61616"/>
    <lineage>
        <taxon>Eukaryota</taxon>
        <taxon>Metazoa</taxon>
        <taxon>Chordata</taxon>
        <taxon>Craniata</taxon>
        <taxon>Vertebrata</taxon>
        <taxon>Euteleostomi</taxon>
        <taxon>Amphibia</taxon>
        <taxon>Batrachia</taxon>
        <taxon>Anura</taxon>
        <taxon>Pelobatoidea</taxon>
        <taxon>Pelobatidae</taxon>
        <taxon>Pelobates</taxon>
    </lineage>
</organism>
<dbReference type="Proteomes" id="UP001295444">
    <property type="component" value="Chromosome 07"/>
</dbReference>
<evidence type="ECO:0000256" key="3">
    <source>
        <dbReference type="ARBA" id="ARBA00022490"/>
    </source>
</evidence>
<feature type="compositionally biased region" description="Polar residues" evidence="14">
    <location>
        <begin position="330"/>
        <end position="342"/>
    </location>
</feature>
<dbReference type="SMART" id="SM00220">
    <property type="entry name" value="S_TKc"/>
    <property type="match status" value="1"/>
</dbReference>
<dbReference type="PROSITE" id="PS00107">
    <property type="entry name" value="PROTEIN_KINASE_ATP"/>
    <property type="match status" value="1"/>
</dbReference>
<evidence type="ECO:0000256" key="5">
    <source>
        <dbReference type="ARBA" id="ARBA00022679"/>
    </source>
</evidence>
<dbReference type="EMBL" id="OW240918">
    <property type="protein sequence ID" value="CAH2308317.1"/>
    <property type="molecule type" value="Genomic_DNA"/>
</dbReference>
<feature type="region of interest" description="Disordered" evidence="14">
    <location>
        <begin position="302"/>
        <end position="360"/>
    </location>
</feature>
<sequence length="1270" mass="140430">MDKYHVLHLIGEGSFGRVYKGRKKYSGEVVALKFIPKVGRSEKELQGLKREIQIMRDLKHPNIVRMLDSCETEREVVVVTEYAEGELFQILEDDGNLSEELVRDVSAQLVSALYYLHSHRILHRDMKPQNILLGKEGTVKLCDFGFARELSLDTLMVRSIKGTPLYMSPELVLERPYDHRSDLWALGCIVYELLVGTPPFYTHSIFQLVSIITQQAVRWPRGLSSELKAFLQGLLTKDPVLRLSWPELLKHPFIKERVTVLEDDVTSSPFTSTLTEEQQQLRDKMYATAGRSTVHSRILNKARQQVAKRKERDAVRNNEGTDIAEEEIVPQNSDSGRLPTQRSSRDHRISQDYEQRTKRSIERVHLESEDSDDEWSLLLEATDPNHAQLSTPFLLLQDSSFRKRVQHCLQDCCLPVSLEAFSRLRPALRVTCNLLSSGCDPALLSALCTELQLPRFLLQLINQSLKNYMQQFANWGTHQNLITCLVPVASLLSGCYTLNWEGSKVHNKVTARSQQAKKLVSPCPCLVNRVVAQDDISGHPLPGCGNGSEDGSIDRSVLAHVFQSAGSHPSVGRSGEGLCSPNYKSLDRLSAGFYHQSLQCLVALCKGIDSSAPSDGITFYNSLHSEHQGILDLVIEMSLGPICDLPASSKGSDGDVSSEEGGYSFFIDALAAVCDIPFSGKWREFKGTVSLYVSEKLLSATHFDTFVAGLQHSLSSLRILYSCCHTNLEMCRWLARNSCFLQSVISVLDGELSNWNLHQIHTAELSLSLLSVIVLRLQSWPDMMSPIALILPRLVTCDVPPLVACSVVLMSACHNCGEPVMLSPEKVMCVARCILTDTLQLISPPPLGSGVHDWIFQLLLQQLNQVQVLMVSCPVLMVLDLRDEKTLLLGPLGECPPVEGEQGIGGPQQHHIKQQDSRQLNQPGYLHSVESYCCPFGWDVSQTLADIVNLVSKLICVPLSLETAGDSMKEIFHSLKQYQTVTSLIQAISQLPLPCMELPVCLLCRLALMDVDFLLEFSLAASSSDDVVAWLGSALCSGASSVICDLLSLFSHMIRESPSNMSLLKRIMGELENLLPHLLQSSGPELRAAACTLAGNLARHGEQLSLLVLKGLVDCLSDRDGRVRRTAAFAIGNSAFHRAQAAFHSSLVSLATSKISILLQDPQVKTRAHAANALGNLGIILMEEDHAQLLLLKVPQMLLQTACTDQEESVRVASLIALRSLSGASAIRQHLMSLGAEEKLSGSTTNLLGDISDPCTHHCEKLLHMLRAPE</sequence>
<evidence type="ECO:0000256" key="1">
    <source>
        <dbReference type="ARBA" id="ARBA00004245"/>
    </source>
</evidence>
<evidence type="ECO:0000259" key="15">
    <source>
        <dbReference type="PROSITE" id="PS50011"/>
    </source>
</evidence>